<dbReference type="InterPro" id="IPR005234">
    <property type="entry name" value="ScpB_csome_segregation"/>
</dbReference>
<dbReference type="PANTHER" id="PTHR34298:SF2">
    <property type="entry name" value="SEGREGATION AND CONDENSATION PROTEIN B"/>
    <property type="match status" value="1"/>
</dbReference>
<evidence type="ECO:0000256" key="4">
    <source>
        <dbReference type="ARBA" id="ARBA00023306"/>
    </source>
</evidence>
<evidence type="ECO:0000313" key="7">
    <source>
        <dbReference type="Proteomes" id="UP001223520"/>
    </source>
</evidence>
<feature type="region of interest" description="Disordered" evidence="5">
    <location>
        <begin position="168"/>
        <end position="209"/>
    </location>
</feature>
<dbReference type="NCBIfam" id="TIGR00281">
    <property type="entry name" value="SMC-Scp complex subunit ScpB"/>
    <property type="match status" value="1"/>
</dbReference>
<organism evidence="6 7">
    <name type="scientific">Halotia branconii CENA392</name>
    <dbReference type="NCBI Taxonomy" id="1539056"/>
    <lineage>
        <taxon>Bacteria</taxon>
        <taxon>Bacillati</taxon>
        <taxon>Cyanobacteriota</taxon>
        <taxon>Cyanophyceae</taxon>
        <taxon>Nostocales</taxon>
        <taxon>Nodulariaceae</taxon>
        <taxon>Halotia</taxon>
    </lineage>
</organism>
<dbReference type="Proteomes" id="UP001223520">
    <property type="component" value="Chromosome"/>
</dbReference>
<dbReference type="Gene3D" id="1.10.10.10">
    <property type="entry name" value="Winged helix-like DNA-binding domain superfamily/Winged helix DNA-binding domain"/>
    <property type="match status" value="2"/>
</dbReference>
<dbReference type="KEGG" id="hbq:QI031_17115"/>
<reference evidence="6 7" key="1">
    <citation type="journal article" date="2023" name="Limnol Oceanogr Lett">
        <title>Environmental adaptations by the intertidal Antarctic cyanobacterium Halotia branconii CENA392 as revealed using long-read genome sequencing.</title>
        <authorList>
            <person name="Dextro R.B."/>
            <person name="Delbaje E."/>
            <person name="Freitas P.N.N."/>
            <person name="Geraldes V."/>
            <person name="Pinto E."/>
            <person name="Long P.F."/>
            <person name="Fiore M.F."/>
        </authorList>
    </citation>
    <scope>NUCLEOTIDE SEQUENCE [LARGE SCALE GENOMIC DNA]</scope>
    <source>
        <strain evidence="6 7">CENA392</strain>
    </source>
</reference>
<dbReference type="InterPro" id="IPR036388">
    <property type="entry name" value="WH-like_DNA-bd_sf"/>
</dbReference>
<dbReference type="GO" id="GO:0051304">
    <property type="term" value="P:chromosome separation"/>
    <property type="evidence" value="ECO:0007669"/>
    <property type="project" value="InterPro"/>
</dbReference>
<keyword evidence="1" id="KW-0963">Cytoplasm</keyword>
<evidence type="ECO:0000313" key="6">
    <source>
        <dbReference type="EMBL" id="WGV23540.1"/>
    </source>
</evidence>
<protein>
    <submittedName>
        <fullName evidence="6">SMC-Scp complex subunit ScpB</fullName>
    </submittedName>
</protein>
<dbReference type="GO" id="GO:0051301">
    <property type="term" value="P:cell division"/>
    <property type="evidence" value="ECO:0007669"/>
    <property type="project" value="UniProtKB-KW"/>
</dbReference>
<accession>A0AAJ6NN51</accession>
<dbReference type="AlphaFoldDB" id="A0AAJ6NN51"/>
<keyword evidence="7" id="KW-1185">Reference proteome</keyword>
<dbReference type="Pfam" id="PF04079">
    <property type="entry name" value="SMC_ScpB"/>
    <property type="match status" value="1"/>
</dbReference>
<keyword evidence="3" id="KW-0159">Chromosome partition</keyword>
<evidence type="ECO:0000256" key="1">
    <source>
        <dbReference type="ARBA" id="ARBA00022490"/>
    </source>
</evidence>
<keyword evidence="4" id="KW-0131">Cell cycle</keyword>
<name>A0AAJ6NN51_9CYAN</name>
<dbReference type="PIRSF" id="PIRSF019345">
    <property type="entry name" value="ScpB"/>
    <property type="match status" value="1"/>
</dbReference>
<dbReference type="SUPFAM" id="SSF46785">
    <property type="entry name" value="Winged helix' DNA-binding domain"/>
    <property type="match status" value="2"/>
</dbReference>
<proteinExistence type="predicted"/>
<feature type="compositionally biased region" description="Basic and acidic residues" evidence="5">
    <location>
        <begin position="195"/>
        <end position="209"/>
    </location>
</feature>
<evidence type="ECO:0000256" key="3">
    <source>
        <dbReference type="ARBA" id="ARBA00022829"/>
    </source>
</evidence>
<dbReference type="PANTHER" id="PTHR34298">
    <property type="entry name" value="SEGREGATION AND CONDENSATION PROTEIN B"/>
    <property type="match status" value="1"/>
</dbReference>
<feature type="compositionally biased region" description="Low complexity" evidence="5">
    <location>
        <begin position="169"/>
        <end position="192"/>
    </location>
</feature>
<evidence type="ECO:0000256" key="5">
    <source>
        <dbReference type="SAM" id="MobiDB-lite"/>
    </source>
</evidence>
<dbReference type="RefSeq" id="WP_281480866.1">
    <property type="nucleotide sequence ID" value="NZ_CP124543.1"/>
</dbReference>
<dbReference type="InterPro" id="IPR036390">
    <property type="entry name" value="WH_DNA-bd_sf"/>
</dbReference>
<evidence type="ECO:0000256" key="2">
    <source>
        <dbReference type="ARBA" id="ARBA00022618"/>
    </source>
</evidence>
<dbReference type="EMBL" id="CP124543">
    <property type="protein sequence ID" value="WGV23540.1"/>
    <property type="molecule type" value="Genomic_DNA"/>
</dbReference>
<sequence>MNTATATKIEAILYLKGKPLSLGEIAEYAACDRATIEEGIIELIDNYARRDSALEVIETPGGYSLQLRSDFHDLVQALIPVELGLGALRTLAAIALNNPILQSDLINLRGSGVYQHVPELVELGFVRKRRNNESRSYSLQVTPKFHQYFQIDQLPQILSNNHKEEQLELDLTLQEEAGEQGAEGQGSSTSTALSDRGRGEEERVLSTSE</sequence>
<keyword evidence="2" id="KW-0132">Cell division</keyword>
<gene>
    <name evidence="6" type="primary">scpB</name>
    <name evidence="6" type="ORF">QI031_17115</name>
</gene>